<dbReference type="AlphaFoldDB" id="A0AAP2G3U0"/>
<feature type="transmembrane region" description="Helical" evidence="6">
    <location>
        <begin position="348"/>
        <end position="369"/>
    </location>
</feature>
<organism evidence="9 10">
    <name type="scientific">Litoribacter ruber</name>
    <dbReference type="NCBI Taxonomy" id="702568"/>
    <lineage>
        <taxon>Bacteria</taxon>
        <taxon>Pseudomonadati</taxon>
        <taxon>Bacteroidota</taxon>
        <taxon>Cytophagia</taxon>
        <taxon>Cytophagales</taxon>
        <taxon>Cyclobacteriaceae</taxon>
        <taxon>Litoribacter</taxon>
    </lineage>
</organism>
<keyword evidence="3 6" id="KW-0812">Transmembrane</keyword>
<feature type="transmembrane region" description="Helical" evidence="6">
    <location>
        <begin position="734"/>
        <end position="754"/>
    </location>
</feature>
<feature type="domain" description="MacB-like periplasmic core" evidence="8">
    <location>
        <begin position="20"/>
        <end position="247"/>
    </location>
</feature>
<keyword evidence="5 6" id="KW-0472">Membrane</keyword>
<evidence type="ECO:0000256" key="5">
    <source>
        <dbReference type="ARBA" id="ARBA00023136"/>
    </source>
</evidence>
<protein>
    <submittedName>
        <fullName evidence="9">ABC transporter permease</fullName>
    </submittedName>
</protein>
<evidence type="ECO:0000313" key="10">
    <source>
        <dbReference type="Proteomes" id="UP001319104"/>
    </source>
</evidence>
<name>A0AAP2G3U0_9BACT</name>
<keyword evidence="10" id="KW-1185">Reference proteome</keyword>
<keyword evidence="2" id="KW-1003">Cell membrane</keyword>
<feature type="domain" description="ABC3 transporter permease C-terminal" evidence="7">
    <location>
        <begin position="298"/>
        <end position="410"/>
    </location>
</feature>
<gene>
    <name evidence="9" type="ORF">KI659_02130</name>
</gene>
<dbReference type="Pfam" id="PF02687">
    <property type="entry name" value="FtsX"/>
    <property type="match status" value="2"/>
</dbReference>
<evidence type="ECO:0000256" key="3">
    <source>
        <dbReference type="ARBA" id="ARBA00022692"/>
    </source>
</evidence>
<dbReference type="GO" id="GO:0022857">
    <property type="term" value="F:transmembrane transporter activity"/>
    <property type="evidence" value="ECO:0007669"/>
    <property type="project" value="TreeGrafter"/>
</dbReference>
<sequence length="805" mass="89951">MLKNIIKTTFRSFWKNKTVTSINVIGLGVGLATCILMMLYIWDEASYDKHHLNKEDLYRVAIQFNDMRGAPTPAPMAEAFREEFPDVVQSARLFPYPMLESMFLTYQDNGVENTYQEINGYYVDSTFFDVLTYEFVEGDPHRALNRPNTMVLSASLATKIFGNKSPVGEILKVGLPEGDFDYRVDGVFEDSGLRSHVDARFFLSMANTDIGEYVAQETSWSSNNMFYTYLKAQPGTDQMMLEEKLREYYKRQIQADADARGMTMSIFLQPVSDIYLTSDLGFEIGNNGNIMYLYVFGSIGLFILLIACINFMNLSTAKSEKRAKEVGVRKVIGAEKVQLVRQFLGESLLMSFVSLALAIVILLVLLPVFNDFAGKSLQVFQDPWVLLTISILTVATGLIAGLYPAFYLSGFKPVAIFKGGRGGGYSAANIRKGLVVFQFVISVALIAMVLVIRSQMNFLESTPLGFDKEQQLVLSLQSSESIENFSTLKNSLENHQGVKLVSGGSVYPGLEVLQDWLLYAEGTNSDEMRQVHIGRVANDYIETLGLELIAGRSYTDDFTNEELAIILNEKAVKSLGFAGPEEALGKRLIMEWQDTRSEYEVVGVMKDYHFESLHKGIKPFALVRTSKPPYLIAKIQTNQVKDVLDFAESSWKNINAATPFAYSFVDLDFQRNYEKEQRTATIILYFTSIAIIISCIGLFGLAAFTAEQRTKEIGIRKVLGASTWSITALVSKEFLVLVGFAIVIAAPLGYYAASRWLENFAYKIELSIWVFLISGLLAVLIAYGTISFQALKAALANPVNSLKSE</sequence>
<dbReference type="Pfam" id="PF12704">
    <property type="entry name" value="MacB_PCD"/>
    <property type="match status" value="1"/>
</dbReference>
<dbReference type="InterPro" id="IPR050250">
    <property type="entry name" value="Macrolide_Exporter_MacB"/>
</dbReference>
<comment type="caution">
    <text evidence="9">The sequence shown here is derived from an EMBL/GenBank/DDBJ whole genome shotgun (WGS) entry which is preliminary data.</text>
</comment>
<dbReference type="PANTHER" id="PTHR30572">
    <property type="entry name" value="MEMBRANE COMPONENT OF TRANSPORTER-RELATED"/>
    <property type="match status" value="1"/>
</dbReference>
<dbReference type="InterPro" id="IPR025857">
    <property type="entry name" value="MacB_PCD"/>
</dbReference>
<dbReference type="RefSeq" id="WP_213943686.1">
    <property type="nucleotide sequence ID" value="NZ_JAHCMY010000001.1"/>
</dbReference>
<evidence type="ECO:0000256" key="6">
    <source>
        <dbReference type="SAM" id="Phobius"/>
    </source>
</evidence>
<evidence type="ECO:0000256" key="1">
    <source>
        <dbReference type="ARBA" id="ARBA00004651"/>
    </source>
</evidence>
<dbReference type="PANTHER" id="PTHR30572:SF18">
    <property type="entry name" value="ABC-TYPE MACROLIDE FAMILY EXPORT SYSTEM PERMEASE COMPONENT 2"/>
    <property type="match status" value="1"/>
</dbReference>
<reference evidence="9 10" key="1">
    <citation type="submission" date="2021-05" db="EMBL/GenBank/DDBJ databases">
        <authorList>
            <person name="Zhang Z.D."/>
            <person name="Osman G."/>
        </authorList>
    </citation>
    <scope>NUCLEOTIDE SEQUENCE [LARGE SCALE GENOMIC DNA]</scope>
    <source>
        <strain evidence="9 10">KCTC 32217</strain>
    </source>
</reference>
<dbReference type="Proteomes" id="UP001319104">
    <property type="component" value="Unassembled WGS sequence"/>
</dbReference>
<dbReference type="GO" id="GO:0005886">
    <property type="term" value="C:plasma membrane"/>
    <property type="evidence" value="ECO:0007669"/>
    <property type="project" value="UniProtKB-SubCell"/>
</dbReference>
<evidence type="ECO:0000259" key="8">
    <source>
        <dbReference type="Pfam" id="PF12704"/>
    </source>
</evidence>
<feature type="domain" description="ABC3 transporter permease C-terminal" evidence="7">
    <location>
        <begin position="686"/>
        <end position="794"/>
    </location>
</feature>
<proteinExistence type="predicted"/>
<feature type="transmembrane region" description="Helical" evidence="6">
    <location>
        <begin position="21"/>
        <end position="42"/>
    </location>
</feature>
<evidence type="ECO:0000256" key="4">
    <source>
        <dbReference type="ARBA" id="ARBA00022989"/>
    </source>
</evidence>
<evidence type="ECO:0000256" key="2">
    <source>
        <dbReference type="ARBA" id="ARBA00022475"/>
    </source>
</evidence>
<feature type="transmembrane region" description="Helical" evidence="6">
    <location>
        <begin position="384"/>
        <end position="408"/>
    </location>
</feature>
<feature type="transmembrane region" description="Helical" evidence="6">
    <location>
        <begin position="682"/>
        <end position="706"/>
    </location>
</feature>
<accession>A0AAP2G3U0</accession>
<feature type="transmembrane region" description="Helical" evidence="6">
    <location>
        <begin position="291"/>
        <end position="312"/>
    </location>
</feature>
<comment type="subcellular location">
    <subcellularLocation>
        <location evidence="1">Cell membrane</location>
        <topology evidence="1">Multi-pass membrane protein</topology>
    </subcellularLocation>
</comment>
<evidence type="ECO:0000313" key="9">
    <source>
        <dbReference type="EMBL" id="MBS9522803.1"/>
    </source>
</evidence>
<dbReference type="EMBL" id="JAHCMY010000001">
    <property type="protein sequence ID" value="MBS9522803.1"/>
    <property type="molecule type" value="Genomic_DNA"/>
</dbReference>
<feature type="transmembrane region" description="Helical" evidence="6">
    <location>
        <begin position="434"/>
        <end position="452"/>
    </location>
</feature>
<evidence type="ECO:0000259" key="7">
    <source>
        <dbReference type="Pfam" id="PF02687"/>
    </source>
</evidence>
<dbReference type="InterPro" id="IPR003838">
    <property type="entry name" value="ABC3_permease_C"/>
</dbReference>
<feature type="transmembrane region" description="Helical" evidence="6">
    <location>
        <begin position="766"/>
        <end position="786"/>
    </location>
</feature>
<keyword evidence="4 6" id="KW-1133">Transmembrane helix</keyword>